<evidence type="ECO:0000313" key="2">
    <source>
        <dbReference type="Proteomes" id="UP000199074"/>
    </source>
</evidence>
<gene>
    <name evidence="1" type="ORF">SAMN05216456_1678</name>
</gene>
<dbReference type="EMBL" id="FPCK01000001">
    <property type="protein sequence ID" value="SFV32525.1"/>
    <property type="molecule type" value="Genomic_DNA"/>
</dbReference>
<organism evidence="1 2">
    <name type="scientific">Devosia crocina</name>
    <dbReference type="NCBI Taxonomy" id="429728"/>
    <lineage>
        <taxon>Bacteria</taxon>
        <taxon>Pseudomonadati</taxon>
        <taxon>Pseudomonadota</taxon>
        <taxon>Alphaproteobacteria</taxon>
        <taxon>Hyphomicrobiales</taxon>
        <taxon>Devosiaceae</taxon>
        <taxon>Devosia</taxon>
    </lineage>
</organism>
<keyword evidence="2" id="KW-1185">Reference proteome</keyword>
<dbReference type="Proteomes" id="UP000199074">
    <property type="component" value="Unassembled WGS sequence"/>
</dbReference>
<proteinExistence type="predicted"/>
<protein>
    <submittedName>
        <fullName evidence="1">Uncharacterized protein</fullName>
    </submittedName>
</protein>
<sequence length="53" mass="6030">MWEGPYTMDIAVPLVNEYAYVCGYHTIAIDIESSQLWDPARGQLEVRGLNDID</sequence>
<accession>A0A1I7NCV9</accession>
<evidence type="ECO:0000313" key="1">
    <source>
        <dbReference type="EMBL" id="SFV32525.1"/>
    </source>
</evidence>
<name>A0A1I7NCV9_9HYPH</name>
<reference evidence="1 2" key="1">
    <citation type="submission" date="2016-10" db="EMBL/GenBank/DDBJ databases">
        <authorList>
            <person name="de Groot N.N."/>
        </authorList>
    </citation>
    <scope>NUCLEOTIDE SEQUENCE [LARGE SCALE GENOMIC DNA]</scope>
    <source>
        <strain evidence="1 2">IPL20</strain>
    </source>
</reference>
<dbReference type="AlphaFoldDB" id="A0A1I7NCV9"/>